<protein>
    <submittedName>
        <fullName evidence="3">Cupin domain-containing protein</fullName>
    </submittedName>
</protein>
<dbReference type="PANTHER" id="PTHR40112:SF1">
    <property type="entry name" value="H2HPP ISOMERASE"/>
    <property type="match status" value="1"/>
</dbReference>
<dbReference type="InterPro" id="IPR052535">
    <property type="entry name" value="Bacilysin_H2HPP_isomerase"/>
</dbReference>
<comment type="caution">
    <text evidence="3">The sequence shown here is derived from an EMBL/GenBank/DDBJ whole genome shotgun (WGS) entry which is preliminary data.</text>
</comment>
<evidence type="ECO:0000256" key="1">
    <source>
        <dbReference type="SAM" id="MobiDB-lite"/>
    </source>
</evidence>
<dbReference type="Proteomes" id="UP001596395">
    <property type="component" value="Unassembled WGS sequence"/>
</dbReference>
<dbReference type="SUPFAM" id="SSF51182">
    <property type="entry name" value="RmlC-like cupins"/>
    <property type="match status" value="1"/>
</dbReference>
<keyword evidence="4" id="KW-1185">Reference proteome</keyword>
<dbReference type="CDD" id="cd02238">
    <property type="entry name" value="cupin_KdgF"/>
    <property type="match status" value="1"/>
</dbReference>
<name>A0ABD5VA99_9EURY</name>
<dbReference type="Pfam" id="PF07883">
    <property type="entry name" value="Cupin_2"/>
    <property type="match status" value="1"/>
</dbReference>
<dbReference type="AlphaFoldDB" id="A0ABD5VA99"/>
<sequence>MDVVPEAAVESTEAVDDVHLKLLAGGEHANVQHFRIDPGAVVPEHSHPNEQLGYVVSGTLEFHVDGETRTVEPGDSYVLAGDEPHGAENTGDEPAVGIEVFAPPRENPDWRN</sequence>
<gene>
    <name evidence="3" type="ORF">ACFQGB_06505</name>
</gene>
<feature type="region of interest" description="Disordered" evidence="1">
    <location>
        <begin position="80"/>
        <end position="112"/>
    </location>
</feature>
<dbReference type="InterPro" id="IPR014710">
    <property type="entry name" value="RmlC-like_jellyroll"/>
</dbReference>
<evidence type="ECO:0000313" key="3">
    <source>
        <dbReference type="EMBL" id="MFC6952510.1"/>
    </source>
</evidence>
<proteinExistence type="predicted"/>
<organism evidence="3 4">
    <name type="scientific">Halorubellus litoreus</name>
    <dbReference type="NCBI Taxonomy" id="755308"/>
    <lineage>
        <taxon>Archaea</taxon>
        <taxon>Methanobacteriati</taxon>
        <taxon>Methanobacteriota</taxon>
        <taxon>Stenosarchaea group</taxon>
        <taxon>Halobacteria</taxon>
        <taxon>Halobacteriales</taxon>
        <taxon>Halorubellaceae</taxon>
        <taxon>Halorubellus</taxon>
    </lineage>
</organism>
<dbReference type="EMBL" id="JBHSXN010000001">
    <property type="protein sequence ID" value="MFC6952510.1"/>
    <property type="molecule type" value="Genomic_DNA"/>
</dbReference>
<evidence type="ECO:0000313" key="4">
    <source>
        <dbReference type="Proteomes" id="UP001596395"/>
    </source>
</evidence>
<dbReference type="RefSeq" id="WP_336349484.1">
    <property type="nucleotide sequence ID" value="NZ_JAZAQL010000001.1"/>
</dbReference>
<evidence type="ECO:0000259" key="2">
    <source>
        <dbReference type="Pfam" id="PF07883"/>
    </source>
</evidence>
<dbReference type="InterPro" id="IPR011051">
    <property type="entry name" value="RmlC_Cupin_sf"/>
</dbReference>
<dbReference type="InterPro" id="IPR013096">
    <property type="entry name" value="Cupin_2"/>
</dbReference>
<dbReference type="PANTHER" id="PTHR40112">
    <property type="entry name" value="H2HPP ISOMERASE"/>
    <property type="match status" value="1"/>
</dbReference>
<accession>A0ABD5VA99</accession>
<dbReference type="Gene3D" id="2.60.120.10">
    <property type="entry name" value="Jelly Rolls"/>
    <property type="match status" value="1"/>
</dbReference>
<feature type="domain" description="Cupin type-2" evidence="2">
    <location>
        <begin position="33"/>
        <end position="101"/>
    </location>
</feature>
<reference evidence="3 4" key="1">
    <citation type="journal article" date="2019" name="Int. J. Syst. Evol. Microbiol.">
        <title>The Global Catalogue of Microorganisms (GCM) 10K type strain sequencing project: providing services to taxonomists for standard genome sequencing and annotation.</title>
        <authorList>
            <consortium name="The Broad Institute Genomics Platform"/>
            <consortium name="The Broad Institute Genome Sequencing Center for Infectious Disease"/>
            <person name="Wu L."/>
            <person name="Ma J."/>
        </authorList>
    </citation>
    <scope>NUCLEOTIDE SEQUENCE [LARGE SCALE GENOMIC DNA]</scope>
    <source>
        <strain evidence="3 4">GX26</strain>
    </source>
</reference>